<proteinExistence type="predicted"/>
<evidence type="ECO:0000256" key="1">
    <source>
        <dbReference type="SAM" id="Phobius"/>
    </source>
</evidence>
<protein>
    <submittedName>
        <fullName evidence="3">Uncharacterized protein</fullName>
    </submittedName>
</protein>
<evidence type="ECO:0000313" key="3">
    <source>
        <dbReference type="EMBL" id="KAJ8035986.1"/>
    </source>
</evidence>
<keyword evidence="1" id="KW-1133">Transmembrane helix</keyword>
<feature type="signal peptide" evidence="2">
    <location>
        <begin position="1"/>
        <end position="24"/>
    </location>
</feature>
<keyword evidence="4" id="KW-1185">Reference proteome</keyword>
<feature type="chain" id="PRO_5040296359" evidence="2">
    <location>
        <begin position="25"/>
        <end position="145"/>
    </location>
</feature>
<sequence length="145" mass="16157">MRFAKFVKWLWILPLFLYIGGSQAYDCPDNYPFEYCPRPSDATHDTICCFINGEFSCCSQTVIGAWAIGVISVACFLSSLFLVFLACCLCPCCWIARRRHQSEYITVASAPSPGIIYSQQVGPPPVYYHPSTTIITSTTTEATKV</sequence>
<keyword evidence="1" id="KW-0812">Transmembrane</keyword>
<keyword evidence="2" id="KW-0732">Signal</keyword>
<feature type="transmembrane region" description="Helical" evidence="1">
    <location>
        <begin position="63"/>
        <end position="96"/>
    </location>
</feature>
<organism evidence="3 4">
    <name type="scientific">Holothuria leucospilota</name>
    <name type="common">Black long sea cucumber</name>
    <name type="synonym">Mertensiothuria leucospilota</name>
    <dbReference type="NCBI Taxonomy" id="206669"/>
    <lineage>
        <taxon>Eukaryota</taxon>
        <taxon>Metazoa</taxon>
        <taxon>Echinodermata</taxon>
        <taxon>Eleutherozoa</taxon>
        <taxon>Echinozoa</taxon>
        <taxon>Holothuroidea</taxon>
        <taxon>Aspidochirotacea</taxon>
        <taxon>Aspidochirotida</taxon>
        <taxon>Holothuriidae</taxon>
        <taxon>Holothuria</taxon>
    </lineage>
</organism>
<dbReference type="AlphaFoldDB" id="A0A9Q1H877"/>
<evidence type="ECO:0000313" key="4">
    <source>
        <dbReference type="Proteomes" id="UP001152320"/>
    </source>
</evidence>
<name>A0A9Q1H877_HOLLE</name>
<gene>
    <name evidence="3" type="ORF">HOLleu_19835</name>
</gene>
<accession>A0A9Q1H877</accession>
<dbReference type="EMBL" id="JAIZAY010000009">
    <property type="protein sequence ID" value="KAJ8035986.1"/>
    <property type="molecule type" value="Genomic_DNA"/>
</dbReference>
<reference evidence="3" key="1">
    <citation type="submission" date="2021-10" db="EMBL/GenBank/DDBJ databases">
        <title>Tropical sea cucumber genome reveals ecological adaptation and Cuvierian tubules defense mechanism.</title>
        <authorList>
            <person name="Chen T."/>
        </authorList>
    </citation>
    <scope>NUCLEOTIDE SEQUENCE</scope>
    <source>
        <strain evidence="3">Nanhai2018</strain>
        <tissue evidence="3">Muscle</tissue>
    </source>
</reference>
<keyword evidence="1" id="KW-0472">Membrane</keyword>
<evidence type="ECO:0000256" key="2">
    <source>
        <dbReference type="SAM" id="SignalP"/>
    </source>
</evidence>
<comment type="caution">
    <text evidence="3">The sequence shown here is derived from an EMBL/GenBank/DDBJ whole genome shotgun (WGS) entry which is preliminary data.</text>
</comment>
<dbReference type="OrthoDB" id="10561645at2759"/>
<dbReference type="Proteomes" id="UP001152320">
    <property type="component" value="Chromosome 9"/>
</dbReference>